<dbReference type="SMART" id="SM00504">
    <property type="entry name" value="Ubox"/>
    <property type="match status" value="1"/>
</dbReference>
<evidence type="ECO:0000256" key="2">
    <source>
        <dbReference type="ARBA" id="ARBA00022737"/>
    </source>
</evidence>
<dbReference type="InterPro" id="IPR015943">
    <property type="entry name" value="WD40/YVTN_repeat-like_dom_sf"/>
</dbReference>
<dbReference type="AlphaFoldDB" id="A0ABD0YWR3"/>
<dbReference type="InterPro" id="IPR052085">
    <property type="entry name" value="WD-SAM-U-box"/>
</dbReference>
<keyword evidence="6" id="KW-1185">Reference proteome</keyword>
<sequence>MLRSLTGHTEAVTCIAFSPDSYHLLTGCGDGHCRIYCTSPCSQSPYYTLEDAHDLGVASSDFSPILHTQPNGIPGRYEVATCGHDCLVKVWSVDAIDKTITLVWRLTGHGGSVTCVRYSPQLAELIASTATDKTCRLWDPYSGVCLHILSNHEGILTCCAFSPDSTFLATGSMDKTVMIWDLPKDIGFQSFVDSQVKTKKNVVACWTTEDVNRWLEKNNLPPANINGSVLLDSPSDLILDQLNIGDLPTRNEMRAKLAALRRIDSNLDTPYELLCPITHHIMRDPVKCADGYTYERSAIESWFRRGHCTSPMTNIDLTTTHVEQNIRLQATIGAYLTALSQAK</sequence>
<dbReference type="InterPro" id="IPR003613">
    <property type="entry name" value="Ubox_domain"/>
</dbReference>
<dbReference type="Pfam" id="PF00400">
    <property type="entry name" value="WD40"/>
    <property type="match status" value="3"/>
</dbReference>
<dbReference type="CDD" id="cd16655">
    <property type="entry name" value="RING-Ubox_WDSUB1-like"/>
    <property type="match status" value="1"/>
</dbReference>
<dbReference type="EMBL" id="JBFDAA010000001">
    <property type="protein sequence ID" value="KAL1140396.1"/>
    <property type="molecule type" value="Genomic_DNA"/>
</dbReference>
<dbReference type="Gene3D" id="3.30.40.10">
    <property type="entry name" value="Zinc/RING finger domain, C3HC4 (zinc finger)"/>
    <property type="match status" value="1"/>
</dbReference>
<evidence type="ECO:0000259" key="4">
    <source>
        <dbReference type="PROSITE" id="PS51698"/>
    </source>
</evidence>
<dbReference type="Pfam" id="PF04564">
    <property type="entry name" value="U-box"/>
    <property type="match status" value="1"/>
</dbReference>
<feature type="repeat" description="WD" evidence="3">
    <location>
        <begin position="5"/>
        <end position="36"/>
    </location>
</feature>
<feature type="domain" description="U-box" evidence="4">
    <location>
        <begin position="268"/>
        <end position="342"/>
    </location>
</feature>
<feature type="repeat" description="WD" evidence="3">
    <location>
        <begin position="149"/>
        <end position="182"/>
    </location>
</feature>
<evidence type="ECO:0000313" key="6">
    <source>
        <dbReference type="Proteomes" id="UP001558652"/>
    </source>
</evidence>
<name>A0ABD0YWR3_9HEMI</name>
<dbReference type="InterPro" id="IPR001680">
    <property type="entry name" value="WD40_rpt"/>
</dbReference>
<dbReference type="InterPro" id="IPR013083">
    <property type="entry name" value="Znf_RING/FYVE/PHD"/>
</dbReference>
<dbReference type="InterPro" id="IPR020472">
    <property type="entry name" value="WD40_PAC1"/>
</dbReference>
<dbReference type="PROSITE" id="PS50082">
    <property type="entry name" value="WD_REPEATS_2"/>
    <property type="match status" value="3"/>
</dbReference>
<dbReference type="SUPFAM" id="SSF57850">
    <property type="entry name" value="RING/U-box"/>
    <property type="match status" value="1"/>
</dbReference>
<evidence type="ECO:0000256" key="3">
    <source>
        <dbReference type="PROSITE-ProRule" id="PRU00221"/>
    </source>
</evidence>
<dbReference type="PROSITE" id="PS00678">
    <property type="entry name" value="WD_REPEATS_1"/>
    <property type="match status" value="1"/>
</dbReference>
<dbReference type="PANTHER" id="PTHR46573:SF1">
    <property type="entry name" value="WD REPEAT, SAM AND U-BOX DOMAIN-CONTAINING PROTEIN 1"/>
    <property type="match status" value="1"/>
</dbReference>
<feature type="repeat" description="WD" evidence="3">
    <location>
        <begin position="106"/>
        <end position="139"/>
    </location>
</feature>
<accession>A0ABD0YWR3</accession>
<dbReference type="Gene3D" id="2.130.10.10">
    <property type="entry name" value="YVTN repeat-like/Quinoprotein amine dehydrogenase"/>
    <property type="match status" value="2"/>
</dbReference>
<keyword evidence="1 3" id="KW-0853">WD repeat</keyword>
<dbReference type="Proteomes" id="UP001558652">
    <property type="component" value="Unassembled WGS sequence"/>
</dbReference>
<protein>
    <recommendedName>
        <fullName evidence="4">U-box domain-containing protein</fullName>
    </recommendedName>
</protein>
<dbReference type="PROSITE" id="PS51698">
    <property type="entry name" value="U_BOX"/>
    <property type="match status" value="1"/>
</dbReference>
<dbReference type="SUPFAM" id="SSF50978">
    <property type="entry name" value="WD40 repeat-like"/>
    <property type="match status" value="1"/>
</dbReference>
<comment type="caution">
    <text evidence="5">The sequence shown here is derived from an EMBL/GenBank/DDBJ whole genome shotgun (WGS) entry which is preliminary data.</text>
</comment>
<organism evidence="5 6">
    <name type="scientific">Ranatra chinensis</name>
    <dbReference type="NCBI Taxonomy" id="642074"/>
    <lineage>
        <taxon>Eukaryota</taxon>
        <taxon>Metazoa</taxon>
        <taxon>Ecdysozoa</taxon>
        <taxon>Arthropoda</taxon>
        <taxon>Hexapoda</taxon>
        <taxon>Insecta</taxon>
        <taxon>Pterygota</taxon>
        <taxon>Neoptera</taxon>
        <taxon>Paraneoptera</taxon>
        <taxon>Hemiptera</taxon>
        <taxon>Heteroptera</taxon>
        <taxon>Panheteroptera</taxon>
        <taxon>Nepomorpha</taxon>
        <taxon>Nepidae</taxon>
        <taxon>Ranatrinae</taxon>
        <taxon>Ranatra</taxon>
    </lineage>
</organism>
<dbReference type="SMART" id="SM00320">
    <property type="entry name" value="WD40"/>
    <property type="match status" value="4"/>
</dbReference>
<evidence type="ECO:0000256" key="1">
    <source>
        <dbReference type="ARBA" id="ARBA00022574"/>
    </source>
</evidence>
<dbReference type="InterPro" id="IPR019775">
    <property type="entry name" value="WD40_repeat_CS"/>
</dbReference>
<proteinExistence type="predicted"/>
<dbReference type="PROSITE" id="PS50294">
    <property type="entry name" value="WD_REPEATS_REGION"/>
    <property type="match status" value="3"/>
</dbReference>
<dbReference type="PANTHER" id="PTHR46573">
    <property type="entry name" value="WD REPEAT, SAM AND U-BOX DOMAIN-CONTAINING PROTEIN 1"/>
    <property type="match status" value="1"/>
</dbReference>
<keyword evidence="2" id="KW-0677">Repeat</keyword>
<dbReference type="InterPro" id="IPR036322">
    <property type="entry name" value="WD40_repeat_dom_sf"/>
</dbReference>
<dbReference type="PRINTS" id="PR00320">
    <property type="entry name" value="GPROTEINBRPT"/>
</dbReference>
<reference evidence="5 6" key="1">
    <citation type="submission" date="2024-07" db="EMBL/GenBank/DDBJ databases">
        <title>Chromosome-level genome assembly of the water stick insect Ranatra chinensis (Heteroptera: Nepidae).</title>
        <authorList>
            <person name="Liu X."/>
        </authorList>
    </citation>
    <scope>NUCLEOTIDE SEQUENCE [LARGE SCALE GENOMIC DNA]</scope>
    <source>
        <strain evidence="5">Cailab_2021Rc</strain>
        <tissue evidence="5">Muscle</tissue>
    </source>
</reference>
<gene>
    <name evidence="5" type="ORF">AAG570_000328</name>
</gene>
<evidence type="ECO:0000313" key="5">
    <source>
        <dbReference type="EMBL" id="KAL1140396.1"/>
    </source>
</evidence>